<gene>
    <name evidence="1" type="ORF">JDW19_22925</name>
</gene>
<sequence length="334" mass="39118">METNYKKLLDQMMAPYDKMLQSLISDHADFSKVDYLEQHSEEYGKSDANYTNRLKVLLAMYNREDRDSPHYEPIVRRLLVNEIIDRETNSFQGIGDALYYAVFLLQKYEREQDQILFQQAKKANFDTYAGFDPELILETYLFSKDTADLEDCINIASELGEDVYLSLFIDLWIREQTDWDKENLRTLVYHERWRNHPEGEIEALKKLAEMEKIEENSSNYCSTASSLAEKLIETGRWDEAWETMATIIPLITKEKEWFLYGLGRNIITACIHIIMHFGAKSRQATSLWQTIKGVLQPAANNMGTIQYQLAVSVSKFMGDTKLEQKLLRIRKQRQ</sequence>
<name>A0A8I1J5H9_PAEPO</name>
<proteinExistence type="predicted"/>
<evidence type="ECO:0000313" key="1">
    <source>
        <dbReference type="EMBL" id="MBM0635959.1"/>
    </source>
</evidence>
<reference evidence="1" key="1">
    <citation type="submission" date="2020-12" db="EMBL/GenBank/DDBJ databases">
        <title>Paenibacillus polymyxa LMG 27872: a double-edged sword.</title>
        <authorList>
            <person name="Langendries S."/>
            <person name="Garcia Mendez S."/>
            <person name="Beirinckx S."/>
            <person name="Viaene T."/>
            <person name="Baeyen S."/>
            <person name="Goeminne G."/>
            <person name="Willems A."/>
            <person name="Debode J."/>
            <person name="Goormachtig S."/>
        </authorList>
    </citation>
    <scope>NUCLEOTIDE SEQUENCE</scope>
    <source>
        <strain evidence="1">LMG 27872</strain>
    </source>
</reference>
<evidence type="ECO:0000313" key="2">
    <source>
        <dbReference type="Proteomes" id="UP000650605"/>
    </source>
</evidence>
<organism evidence="1 2">
    <name type="scientific">Paenibacillus polymyxa</name>
    <name type="common">Bacillus polymyxa</name>
    <dbReference type="NCBI Taxonomy" id="1406"/>
    <lineage>
        <taxon>Bacteria</taxon>
        <taxon>Bacillati</taxon>
        <taxon>Bacillota</taxon>
        <taxon>Bacilli</taxon>
        <taxon>Bacillales</taxon>
        <taxon>Paenibacillaceae</taxon>
        <taxon>Paenibacillus</taxon>
    </lineage>
</organism>
<dbReference type="Proteomes" id="UP000650605">
    <property type="component" value="Unassembled WGS sequence"/>
</dbReference>
<dbReference type="EMBL" id="JAEHFQ010000016">
    <property type="protein sequence ID" value="MBM0635959.1"/>
    <property type="molecule type" value="Genomic_DNA"/>
</dbReference>
<protein>
    <submittedName>
        <fullName evidence="1">Uncharacterized protein</fullName>
    </submittedName>
</protein>
<accession>A0A8I1J5H9</accession>
<dbReference type="AlphaFoldDB" id="A0A8I1J5H9"/>
<comment type="caution">
    <text evidence="1">The sequence shown here is derived from an EMBL/GenBank/DDBJ whole genome shotgun (WGS) entry which is preliminary data.</text>
</comment>
<dbReference type="RefSeq" id="WP_165149767.1">
    <property type="nucleotide sequence ID" value="NZ_JAEHFQ010000016.1"/>
</dbReference>